<dbReference type="InterPro" id="IPR029063">
    <property type="entry name" value="SAM-dependent_MTases_sf"/>
</dbReference>
<evidence type="ECO:0000259" key="4">
    <source>
        <dbReference type="Pfam" id="PF13649"/>
    </source>
</evidence>
<keyword evidence="2" id="KW-0489">Methyltransferase</keyword>
<dbReference type="EMBL" id="CAJNNV010031003">
    <property type="protein sequence ID" value="CAE8634407.1"/>
    <property type="molecule type" value="Genomic_DNA"/>
</dbReference>
<comment type="caution">
    <text evidence="5">The sequence shown here is derived from an EMBL/GenBank/DDBJ whole genome shotgun (WGS) entry which is preliminary data.</text>
</comment>
<accession>A0A813H8Z2</accession>
<name>A0A813H8Z2_POLGL</name>
<reference evidence="5" key="1">
    <citation type="submission" date="2021-02" db="EMBL/GenBank/DDBJ databases">
        <authorList>
            <person name="Dougan E. K."/>
            <person name="Rhodes N."/>
            <person name="Thang M."/>
            <person name="Chan C."/>
        </authorList>
    </citation>
    <scope>NUCLEOTIDE SEQUENCE</scope>
</reference>
<dbReference type="Proteomes" id="UP000654075">
    <property type="component" value="Unassembled WGS sequence"/>
</dbReference>
<dbReference type="Pfam" id="PF13649">
    <property type="entry name" value="Methyltransf_25"/>
    <property type="match status" value="1"/>
</dbReference>
<dbReference type="Gene3D" id="3.40.50.150">
    <property type="entry name" value="Vaccinia Virus protein VP39"/>
    <property type="match status" value="1"/>
</dbReference>
<dbReference type="GO" id="GO:0032259">
    <property type="term" value="P:methylation"/>
    <property type="evidence" value="ECO:0007669"/>
    <property type="project" value="UniProtKB-KW"/>
</dbReference>
<gene>
    <name evidence="5" type="ORF">PGLA1383_LOCUS50063</name>
</gene>
<organism evidence="5 6">
    <name type="scientific">Polarella glacialis</name>
    <name type="common">Dinoflagellate</name>
    <dbReference type="NCBI Taxonomy" id="89957"/>
    <lineage>
        <taxon>Eukaryota</taxon>
        <taxon>Sar</taxon>
        <taxon>Alveolata</taxon>
        <taxon>Dinophyceae</taxon>
        <taxon>Suessiales</taxon>
        <taxon>Suessiaceae</taxon>
        <taxon>Polarella</taxon>
    </lineage>
</organism>
<dbReference type="AlphaFoldDB" id="A0A813H8Z2"/>
<comment type="similarity">
    <text evidence="1">Belongs to the methyltransferase superfamily.</text>
</comment>
<keyword evidence="6" id="KW-1185">Reference proteome</keyword>
<dbReference type="OrthoDB" id="411785at2759"/>
<feature type="domain" description="Methyltransferase" evidence="4">
    <location>
        <begin position="145"/>
        <end position="223"/>
    </location>
</feature>
<evidence type="ECO:0000256" key="1">
    <source>
        <dbReference type="ARBA" id="ARBA00008361"/>
    </source>
</evidence>
<protein>
    <recommendedName>
        <fullName evidence="4">Methyltransferase domain-containing protein</fullName>
    </recommendedName>
</protein>
<evidence type="ECO:0000256" key="3">
    <source>
        <dbReference type="ARBA" id="ARBA00022679"/>
    </source>
</evidence>
<dbReference type="SUPFAM" id="SSF53335">
    <property type="entry name" value="S-adenosyl-L-methionine-dependent methyltransferases"/>
    <property type="match status" value="1"/>
</dbReference>
<dbReference type="CDD" id="cd02440">
    <property type="entry name" value="AdoMet_MTases"/>
    <property type="match status" value="1"/>
</dbReference>
<evidence type="ECO:0000313" key="5">
    <source>
        <dbReference type="EMBL" id="CAE8634407.1"/>
    </source>
</evidence>
<dbReference type="PANTHER" id="PTHR12176:SF83">
    <property type="entry name" value="CITRATE SYNTHASE-LYSINE N-METHYLTRANSFERASE CSKMT, MITOCHONDRIAL"/>
    <property type="match status" value="1"/>
</dbReference>
<evidence type="ECO:0000256" key="2">
    <source>
        <dbReference type="ARBA" id="ARBA00022603"/>
    </source>
</evidence>
<dbReference type="PANTHER" id="PTHR12176">
    <property type="entry name" value="SAM-DEPENDENT METHYLTRANSFERASE SUPERFAMILY PROTEIN"/>
    <property type="match status" value="1"/>
</dbReference>
<dbReference type="GO" id="GO:0008168">
    <property type="term" value="F:methyltransferase activity"/>
    <property type="evidence" value="ECO:0007669"/>
    <property type="project" value="UniProtKB-KW"/>
</dbReference>
<sequence length="376" mass="41221">MSKVIISCTLLCRCVPLRKEGFFGSCSHFYSLCVPLRKMAKASLRSALRPFFRPLWGTSPIVRLVGATSPTWGGRRQVSAASSDPARFGQLGFWEEYHQGTGQERCHHEWFLEADAALEPILPSLRAVCAHRSPGTDAVDVPTALHLGCGTSSLGVELSRHPTARAAGLQVTNLDFSPVAIEAMERAFSGETGCRNTWVVADALNMPFAPACFDLVIDKGTYDAFECADAGHERPSSQIPQRLLTGELCQQVDRVLRRDVRATWLQITHAAPELRLETLNASLPTCSSASGSVWQLWSIGCQSLGEDDNGFEYFVYSVRRRPRFVLVRTGLLQADDVDIGEFVDEVEALATAAAYRAAGSIDNFSVQPRTSLSPKR</sequence>
<dbReference type="InterPro" id="IPR051419">
    <property type="entry name" value="Lys/N-term_MeTrsfase_sf"/>
</dbReference>
<proteinExistence type="inferred from homology"/>
<dbReference type="InterPro" id="IPR041698">
    <property type="entry name" value="Methyltransf_25"/>
</dbReference>
<evidence type="ECO:0000313" key="6">
    <source>
        <dbReference type="Proteomes" id="UP000654075"/>
    </source>
</evidence>
<keyword evidence="3" id="KW-0808">Transferase</keyword>